<reference evidence="1" key="1">
    <citation type="submission" date="2021-01" db="EMBL/GenBank/DDBJ databases">
        <authorList>
            <consortium name="Genoscope - CEA"/>
            <person name="William W."/>
        </authorList>
    </citation>
    <scope>NUCLEOTIDE SEQUENCE</scope>
</reference>
<accession>A0A8S1X1R5</accession>
<dbReference type="Proteomes" id="UP000689195">
    <property type="component" value="Unassembled WGS sequence"/>
</dbReference>
<evidence type="ECO:0000313" key="2">
    <source>
        <dbReference type="Proteomes" id="UP000689195"/>
    </source>
</evidence>
<organism evidence="1 2">
    <name type="scientific">Paramecium pentaurelia</name>
    <dbReference type="NCBI Taxonomy" id="43138"/>
    <lineage>
        <taxon>Eukaryota</taxon>
        <taxon>Sar</taxon>
        <taxon>Alveolata</taxon>
        <taxon>Ciliophora</taxon>
        <taxon>Intramacronucleata</taxon>
        <taxon>Oligohymenophorea</taxon>
        <taxon>Peniculida</taxon>
        <taxon>Parameciidae</taxon>
        <taxon>Paramecium</taxon>
    </lineage>
</organism>
<keyword evidence="2" id="KW-1185">Reference proteome</keyword>
<comment type="caution">
    <text evidence="1">The sequence shown here is derived from an EMBL/GenBank/DDBJ whole genome shotgun (WGS) entry which is preliminary data.</text>
</comment>
<name>A0A8S1X1R5_9CILI</name>
<dbReference type="EMBL" id="CAJJDO010000107">
    <property type="protein sequence ID" value="CAD8194545.1"/>
    <property type="molecule type" value="Genomic_DNA"/>
</dbReference>
<dbReference type="OrthoDB" id="301750at2759"/>
<dbReference type="AlphaFoldDB" id="A0A8S1X1R5"/>
<gene>
    <name evidence="1" type="ORF">PPENT_87.1.T1070040</name>
</gene>
<proteinExistence type="predicted"/>
<protein>
    <submittedName>
        <fullName evidence="1">Uncharacterized protein</fullName>
    </submittedName>
</protein>
<sequence>MDQEIRNIFYPCTDFLSNSLVHAEIQEQSFDHNHFQYTNQHHTQEQHSQRMSQNSTQKMVYKEKDLKYKNFPKLIGNNFLKWMKKLINDEKIKVLPKGIDDLMKSRQKCKQPNFTIKDLQELCSDEASQKLFQEYIQDELFLDIFHSNKIADPFSYIPGISNYFACSQEPKKMKSNYLTRKQFTHISEKTE</sequence>
<evidence type="ECO:0000313" key="1">
    <source>
        <dbReference type="EMBL" id="CAD8194545.1"/>
    </source>
</evidence>